<organism evidence="1 2">
    <name type="scientific">Panagrolaimus sp. ES5</name>
    <dbReference type="NCBI Taxonomy" id="591445"/>
    <lineage>
        <taxon>Eukaryota</taxon>
        <taxon>Metazoa</taxon>
        <taxon>Ecdysozoa</taxon>
        <taxon>Nematoda</taxon>
        <taxon>Chromadorea</taxon>
        <taxon>Rhabditida</taxon>
        <taxon>Tylenchina</taxon>
        <taxon>Panagrolaimomorpha</taxon>
        <taxon>Panagrolaimoidea</taxon>
        <taxon>Panagrolaimidae</taxon>
        <taxon>Panagrolaimus</taxon>
    </lineage>
</organism>
<accession>A0AC34EZ95</accession>
<name>A0AC34EZ95_9BILA</name>
<reference evidence="2" key="1">
    <citation type="submission" date="2022-11" db="UniProtKB">
        <authorList>
            <consortium name="WormBaseParasite"/>
        </authorList>
    </citation>
    <scope>IDENTIFICATION</scope>
</reference>
<dbReference type="WBParaSite" id="ES5_v2.g10012.t1">
    <property type="protein sequence ID" value="ES5_v2.g10012.t1"/>
    <property type="gene ID" value="ES5_v2.g10012"/>
</dbReference>
<protein>
    <submittedName>
        <fullName evidence="2">PHD-type domain-containing protein</fullName>
    </submittedName>
</protein>
<evidence type="ECO:0000313" key="2">
    <source>
        <dbReference type="WBParaSite" id="ES5_v2.g10012.t1"/>
    </source>
</evidence>
<proteinExistence type="predicted"/>
<evidence type="ECO:0000313" key="1">
    <source>
        <dbReference type="Proteomes" id="UP000887579"/>
    </source>
</evidence>
<dbReference type="Proteomes" id="UP000887579">
    <property type="component" value="Unplaced"/>
</dbReference>
<sequence length="479" mass="54201">MVVGIESWKDVRTSLMKDVHGFAPQSLSCRPQAVRRTNSLNSIQSLCSTNFSSDEDNNFSSGFLDGVPLPPDEDAEEDWRMFGWLLDSADASSSMPYPSPSSSDEDVDDCKPKLYSPLPPLEIPSESLLPEASDLLKIKRKRCFPNKPLGTFTDQINNYRDLQSRKRSCSVSTDGENDSEDEEDIFECRAMTRSMAHYLELKRRRKIGAPMPEEEIIVRQEPKIEIEETYVYEEQPVNKEYSMESEAIETSEISQQQYIDTSSSALVDIKAEILDSTDSSPTKKGGVEVIRGIKASDGKRTKAGRPTKKEKRQIERENKKILKKQQQELSDDLQQFCGTKTCYCQKIFDPTLDYIKCSYCSLLFHPKCAKLSLSKAEKLSQWFCKGCDPNQTDFESVKTEASTEEVLCICNEPYDANSHWVGCNMCDKWFHPECVNTTIEAVQAAGEYICSACTFQRALHGDTEEGQPIQQNEDGVFYA</sequence>